<name>A0A497VPQ5_9RHOB</name>
<evidence type="ECO:0000256" key="8">
    <source>
        <dbReference type="ARBA" id="ARBA00023239"/>
    </source>
</evidence>
<keyword evidence="11" id="KW-1185">Reference proteome</keyword>
<dbReference type="UniPathway" id="UPA00246"/>
<dbReference type="GO" id="GO:0030145">
    <property type="term" value="F:manganese ion binding"/>
    <property type="evidence" value="ECO:0007669"/>
    <property type="project" value="TreeGrafter"/>
</dbReference>
<dbReference type="Proteomes" id="UP000269157">
    <property type="component" value="Unassembled WGS sequence"/>
</dbReference>
<comment type="caution">
    <text evidence="10">The sequence shown here is derived from an EMBL/GenBank/DDBJ whole genome shotgun (WGS) entry which is preliminary data.</text>
</comment>
<keyword evidence="8 9" id="KW-0456">Lyase</keyword>
<keyword evidence="7 9" id="KW-0464">Manganese</keyword>
<dbReference type="EMBL" id="RCCE01000006">
    <property type="protein sequence ID" value="RLJ41006.1"/>
    <property type="molecule type" value="Genomic_DNA"/>
</dbReference>
<dbReference type="AlphaFoldDB" id="A0A497VPQ5"/>
<dbReference type="Gene3D" id="3.20.20.150">
    <property type="entry name" value="Divalent-metal-dependent TIM barrel enzymes"/>
    <property type="match status" value="1"/>
</dbReference>
<dbReference type="EC" id="4.2.1.8" evidence="5 9"/>
<comment type="pathway">
    <text evidence="3 9">Carbohydrate metabolism; pentose and glucuronate interconversion.</text>
</comment>
<protein>
    <recommendedName>
        <fullName evidence="5 9">Mannonate dehydratase</fullName>
        <ecNumber evidence="5 9">4.2.1.8</ecNumber>
    </recommendedName>
    <alternativeName>
        <fullName evidence="9">D-mannonate hydro-lyase</fullName>
    </alternativeName>
</protein>
<organism evidence="10 11">
    <name type="scientific">Litoreibacter meonggei</name>
    <dbReference type="NCBI Taxonomy" id="1049199"/>
    <lineage>
        <taxon>Bacteria</taxon>
        <taxon>Pseudomonadati</taxon>
        <taxon>Pseudomonadota</taxon>
        <taxon>Alphaproteobacteria</taxon>
        <taxon>Rhodobacterales</taxon>
        <taxon>Roseobacteraceae</taxon>
        <taxon>Litoreibacter</taxon>
    </lineage>
</organism>
<dbReference type="PANTHER" id="PTHR30387">
    <property type="entry name" value="MANNONATE DEHYDRATASE"/>
    <property type="match status" value="1"/>
</dbReference>
<gene>
    <name evidence="9" type="primary">uxuA</name>
    <name evidence="10" type="ORF">BCF46_3579</name>
</gene>
<evidence type="ECO:0000256" key="7">
    <source>
        <dbReference type="ARBA" id="ARBA00023211"/>
    </source>
</evidence>
<evidence type="ECO:0000256" key="6">
    <source>
        <dbReference type="ARBA" id="ARBA00023004"/>
    </source>
</evidence>
<dbReference type="RefSeq" id="WP_121027536.1">
    <property type="nucleotide sequence ID" value="NZ_RCCE01000006.1"/>
</dbReference>
<dbReference type="InterPro" id="IPR004628">
    <property type="entry name" value="Man_deHydtase"/>
</dbReference>
<dbReference type="Pfam" id="PF03786">
    <property type="entry name" value="UxuA"/>
    <property type="match status" value="1"/>
</dbReference>
<comment type="function">
    <text evidence="2 9">Catalyzes the dehydration of D-mannonate.</text>
</comment>
<evidence type="ECO:0000256" key="5">
    <source>
        <dbReference type="ARBA" id="ARBA00012927"/>
    </source>
</evidence>
<dbReference type="InterPro" id="IPR036237">
    <property type="entry name" value="Xyl_isomerase-like_sf"/>
</dbReference>
<accession>A0A497VPQ5</accession>
<dbReference type="GO" id="GO:0008198">
    <property type="term" value="F:ferrous iron binding"/>
    <property type="evidence" value="ECO:0007669"/>
    <property type="project" value="TreeGrafter"/>
</dbReference>
<dbReference type="GO" id="GO:0042840">
    <property type="term" value="P:D-glucuronate catabolic process"/>
    <property type="evidence" value="ECO:0007669"/>
    <property type="project" value="TreeGrafter"/>
</dbReference>
<comment type="catalytic activity">
    <reaction evidence="1 9">
        <text>D-mannonate = 2-dehydro-3-deoxy-D-gluconate + H2O</text>
        <dbReference type="Rhea" id="RHEA:20097"/>
        <dbReference type="ChEBI" id="CHEBI:15377"/>
        <dbReference type="ChEBI" id="CHEBI:17767"/>
        <dbReference type="ChEBI" id="CHEBI:57990"/>
        <dbReference type="EC" id="4.2.1.8"/>
    </reaction>
</comment>
<dbReference type="HAMAP" id="MF_00106">
    <property type="entry name" value="UxuA"/>
    <property type="match status" value="1"/>
</dbReference>
<dbReference type="SUPFAM" id="SSF51658">
    <property type="entry name" value="Xylose isomerase-like"/>
    <property type="match status" value="1"/>
</dbReference>
<dbReference type="OrthoDB" id="9780250at2"/>
<keyword evidence="6 9" id="KW-0408">Iron</keyword>
<dbReference type="PIRSF" id="PIRSF016049">
    <property type="entry name" value="Man_dehyd"/>
    <property type="match status" value="1"/>
</dbReference>
<evidence type="ECO:0000313" key="10">
    <source>
        <dbReference type="EMBL" id="RLJ41006.1"/>
    </source>
</evidence>
<dbReference type="GO" id="GO:0008927">
    <property type="term" value="F:mannonate dehydratase activity"/>
    <property type="evidence" value="ECO:0007669"/>
    <property type="project" value="UniProtKB-UniRule"/>
</dbReference>
<evidence type="ECO:0000256" key="3">
    <source>
        <dbReference type="ARBA" id="ARBA00004892"/>
    </source>
</evidence>
<dbReference type="PANTHER" id="PTHR30387:SF2">
    <property type="entry name" value="MANNONATE DEHYDRATASE"/>
    <property type="match status" value="1"/>
</dbReference>
<evidence type="ECO:0000256" key="4">
    <source>
        <dbReference type="ARBA" id="ARBA00007389"/>
    </source>
</evidence>
<evidence type="ECO:0000256" key="2">
    <source>
        <dbReference type="ARBA" id="ARBA00002713"/>
    </source>
</evidence>
<evidence type="ECO:0000256" key="1">
    <source>
        <dbReference type="ARBA" id="ARBA00001794"/>
    </source>
</evidence>
<proteinExistence type="inferred from homology"/>
<comment type="cofactor">
    <cofactor evidence="9">
        <name>Fe(2+)</name>
        <dbReference type="ChEBI" id="CHEBI:29033"/>
    </cofactor>
    <cofactor evidence="9">
        <name>Mn(2+)</name>
        <dbReference type="ChEBI" id="CHEBI:29035"/>
    </cofactor>
</comment>
<comment type="similarity">
    <text evidence="4 9">Belongs to the mannonate dehydratase family.</text>
</comment>
<evidence type="ECO:0000256" key="9">
    <source>
        <dbReference type="HAMAP-Rule" id="MF_00106"/>
    </source>
</evidence>
<dbReference type="NCBIfam" id="TIGR00695">
    <property type="entry name" value="uxuA"/>
    <property type="match status" value="1"/>
</dbReference>
<dbReference type="NCBIfam" id="NF003027">
    <property type="entry name" value="PRK03906.1"/>
    <property type="match status" value="1"/>
</dbReference>
<reference evidence="10 11" key="1">
    <citation type="submission" date="2018-10" db="EMBL/GenBank/DDBJ databases">
        <title>Genomic Encyclopedia of Archaeal and Bacterial Type Strains, Phase II (KMG-II): from individual species to whole genera.</title>
        <authorList>
            <person name="Goeker M."/>
        </authorList>
    </citation>
    <scope>NUCLEOTIDE SEQUENCE [LARGE SCALE GENOMIC DNA]</scope>
    <source>
        <strain evidence="10 11">DSM 29466</strain>
    </source>
</reference>
<sequence>MRQTWRWFGPNDQVTLHDMRQAGVEGVVSALHHIPTGDIWTLAEIAQRQKEISLHRDGTPSGLQWDVVESLPVSEDIKKQQGDWREHVANYKVSLRNLSDAGIGVVCYNFMPVLDWTRTDIEHRLPNGGTCMRFDWHDFVAFDVHILKRPGAIDEYSETLLDIAKTRYAAMDDATQDNIARNVVYGLPGAAETFSLDDVRQHISEYAILSEDGLRNNLIAFLEQITPLAQELGIRLCCHPDDPPFPLLGLPRIMSTEAQYRKVVDAVDLPANGITLCSGSLGARPDNDLPGMMQRLGDRVHFLHLRNVARESDDIRGSFYEAEHLDGGTNMVALVHAVLNEEKQRRTDGRTDWSIPFRPDHGQDILDDLHRKAQPGYPAIGRLKGLAELRGVIAALTYVDRAPT</sequence>
<evidence type="ECO:0000313" key="11">
    <source>
        <dbReference type="Proteomes" id="UP000269157"/>
    </source>
</evidence>